<dbReference type="Proteomes" id="UP000284403">
    <property type="component" value="Unassembled WGS sequence"/>
</dbReference>
<dbReference type="SUPFAM" id="SSF50939">
    <property type="entry name" value="Sialidases"/>
    <property type="match status" value="1"/>
</dbReference>
<dbReference type="CDD" id="cd15482">
    <property type="entry name" value="Sialidase_non-viral"/>
    <property type="match status" value="1"/>
</dbReference>
<feature type="non-terminal residue" evidence="3">
    <location>
        <position position="309"/>
    </location>
</feature>
<dbReference type="InterPro" id="IPR011040">
    <property type="entry name" value="Sialidase"/>
</dbReference>
<evidence type="ECO:0000313" key="3">
    <source>
        <dbReference type="EMBL" id="RNE95240.1"/>
    </source>
</evidence>
<comment type="caution">
    <text evidence="3">The sequence shown here is derived from an EMBL/GenBank/DDBJ whole genome shotgun (WGS) entry which is preliminary data.</text>
</comment>
<dbReference type="AlphaFoldDB" id="A0A3R7M323"/>
<organism evidence="3 4">
    <name type="scientific">Trypanosoma conorhini</name>
    <dbReference type="NCBI Taxonomy" id="83891"/>
    <lineage>
        <taxon>Eukaryota</taxon>
        <taxon>Discoba</taxon>
        <taxon>Euglenozoa</taxon>
        <taxon>Kinetoplastea</taxon>
        <taxon>Metakinetoplastina</taxon>
        <taxon>Trypanosomatida</taxon>
        <taxon>Trypanosomatidae</taxon>
        <taxon>Trypanosoma</taxon>
    </lineage>
</organism>
<feature type="signal peptide" evidence="1">
    <location>
        <begin position="1"/>
        <end position="26"/>
    </location>
</feature>
<accession>A0A3R7M323</accession>
<dbReference type="EMBL" id="MKKU01001483">
    <property type="protein sequence ID" value="RNE95240.1"/>
    <property type="molecule type" value="Genomic_DNA"/>
</dbReference>
<keyword evidence="1" id="KW-0732">Signal</keyword>
<reference evidence="3 4" key="1">
    <citation type="journal article" date="2018" name="BMC Genomics">
        <title>Genomic comparison of Trypanosoma conorhini and Trypanosoma rangeli to Trypanosoma cruzi strains of high and low virulence.</title>
        <authorList>
            <person name="Bradwell K.R."/>
            <person name="Koparde V.N."/>
            <person name="Matveyev A.V."/>
            <person name="Serrano M.G."/>
            <person name="Alves J.M."/>
            <person name="Parikh H."/>
            <person name="Huang B."/>
            <person name="Lee V."/>
            <person name="Espinosa-Alvarez O."/>
            <person name="Ortiz P.A."/>
            <person name="Costa-Martins A.G."/>
            <person name="Teixeira M.M."/>
            <person name="Buck G.A."/>
        </authorList>
    </citation>
    <scope>NUCLEOTIDE SEQUENCE [LARGE SCALE GENOMIC DNA]</scope>
    <source>
        <strain evidence="3 4">025E</strain>
    </source>
</reference>
<gene>
    <name evidence="3" type="ORF">Tco025E_10106</name>
</gene>
<dbReference type="GO" id="GO:0004308">
    <property type="term" value="F:exo-alpha-sialidase activity"/>
    <property type="evidence" value="ECO:0007669"/>
    <property type="project" value="InterPro"/>
</dbReference>
<sequence>MPRRLFSSALPLLLFFICCGSESVQADGPVAATAIDPFAGTTLVSGAKWEEIKPTEGSVCSLRDPSLVEVGGEVFAVAAAQCRKEGAGDGGGFAGIASKHLKKSEDYSLEVSAADASSFGAQLLKKGAEATDVMQPTTVVHGRNVYMLLGNYSRASSASQVSGKTGWNLLLVKGTVTGDGEAMKIQWSETHAVQPEAHASLNSLTRLAGGGGSGLVLSDGTLVFPMQATDKTAGTSVLLVMRFTASEKKWTLSYDTTGASCSDPSVVEWEKNKSSRWLPVRAATMRCTRPLGERETGLMWESRFPACGA</sequence>
<dbReference type="GeneID" id="40323717"/>
<dbReference type="InterPro" id="IPR036278">
    <property type="entry name" value="Sialidase_sf"/>
</dbReference>
<dbReference type="Pfam" id="PF13859">
    <property type="entry name" value="BNR_3"/>
    <property type="match status" value="1"/>
</dbReference>
<dbReference type="InterPro" id="IPR008377">
    <property type="entry name" value="Sialidase_trypan"/>
</dbReference>
<evidence type="ECO:0000256" key="1">
    <source>
        <dbReference type="SAM" id="SignalP"/>
    </source>
</evidence>
<evidence type="ECO:0000313" key="4">
    <source>
        <dbReference type="Proteomes" id="UP000284403"/>
    </source>
</evidence>
<keyword evidence="4" id="KW-1185">Reference proteome</keyword>
<dbReference type="PRINTS" id="PR01803">
    <property type="entry name" value="TCSIALIDASE"/>
</dbReference>
<dbReference type="Gene3D" id="2.120.10.10">
    <property type="match status" value="1"/>
</dbReference>
<feature type="domain" description="Sialidase" evidence="2">
    <location>
        <begin position="65"/>
        <end position="273"/>
    </location>
</feature>
<protein>
    <submittedName>
        <fullName evidence="3">Trans-sialidase</fullName>
    </submittedName>
</protein>
<proteinExistence type="predicted"/>
<dbReference type="RefSeq" id="XP_029222992.1">
    <property type="nucleotide sequence ID" value="XM_029376895.1"/>
</dbReference>
<feature type="chain" id="PRO_5018697258" evidence="1">
    <location>
        <begin position="27"/>
        <end position="309"/>
    </location>
</feature>
<evidence type="ECO:0000259" key="2">
    <source>
        <dbReference type="Pfam" id="PF13859"/>
    </source>
</evidence>
<name>A0A3R7M323_9TRYP</name>